<gene>
    <name evidence="4" type="ORF">H9819_01980</name>
</gene>
<dbReference type="SUPFAM" id="SSF47729">
    <property type="entry name" value="IHF-like DNA-binding proteins"/>
    <property type="match status" value="1"/>
</dbReference>
<evidence type="ECO:0000256" key="2">
    <source>
        <dbReference type="SAM" id="MobiDB-lite"/>
    </source>
</evidence>
<dbReference type="Gene3D" id="4.10.520.10">
    <property type="entry name" value="IHF-like DNA-binding proteins"/>
    <property type="match status" value="1"/>
</dbReference>
<evidence type="ECO:0000259" key="3">
    <source>
        <dbReference type="Pfam" id="PF18291"/>
    </source>
</evidence>
<evidence type="ECO:0000256" key="1">
    <source>
        <dbReference type="ARBA" id="ARBA00023125"/>
    </source>
</evidence>
<dbReference type="InterPro" id="IPR041607">
    <property type="entry name" value="HU-HIG"/>
</dbReference>
<keyword evidence="1 4" id="KW-0238">DNA-binding</keyword>
<dbReference type="NCBIfam" id="TIGR01201">
    <property type="entry name" value="HU_rel"/>
    <property type="match status" value="1"/>
</dbReference>
<dbReference type="Pfam" id="PF18291">
    <property type="entry name" value="HU-HIG"/>
    <property type="match status" value="1"/>
</dbReference>
<comment type="caution">
    <text evidence="4">The sequence shown here is derived from an EMBL/GenBank/DDBJ whole genome shotgun (WGS) entry which is preliminary data.</text>
</comment>
<reference evidence="4" key="1">
    <citation type="journal article" date="2021" name="PeerJ">
        <title>Extensive microbial diversity within the chicken gut microbiome revealed by metagenomics and culture.</title>
        <authorList>
            <person name="Gilroy R."/>
            <person name="Ravi A."/>
            <person name="Getino M."/>
            <person name="Pursley I."/>
            <person name="Horton D.L."/>
            <person name="Alikhan N.F."/>
            <person name="Baker D."/>
            <person name="Gharbi K."/>
            <person name="Hall N."/>
            <person name="Watson M."/>
            <person name="Adriaenssens E.M."/>
            <person name="Foster-Nyarko E."/>
            <person name="Jarju S."/>
            <person name="Secka A."/>
            <person name="Antonio M."/>
            <person name="Oren A."/>
            <person name="Chaudhuri R.R."/>
            <person name="La Ragione R."/>
            <person name="Hildebrand F."/>
            <person name="Pallen M.J."/>
        </authorList>
    </citation>
    <scope>NUCLEOTIDE SEQUENCE</scope>
    <source>
        <strain evidence="4">ChiHjej12B11-24981</strain>
    </source>
</reference>
<dbReference type="Proteomes" id="UP000824023">
    <property type="component" value="Unassembled WGS sequence"/>
</dbReference>
<evidence type="ECO:0000313" key="4">
    <source>
        <dbReference type="EMBL" id="HIZ01009.1"/>
    </source>
</evidence>
<evidence type="ECO:0000313" key="5">
    <source>
        <dbReference type="Proteomes" id="UP000824023"/>
    </source>
</evidence>
<dbReference type="InterPro" id="IPR005902">
    <property type="entry name" value="HU_DNA-bd_put"/>
</dbReference>
<accession>A0A9D2A4F3</accession>
<protein>
    <submittedName>
        <fullName evidence="4">HU family DNA-binding protein</fullName>
    </submittedName>
</protein>
<reference evidence="4" key="2">
    <citation type="submission" date="2021-04" db="EMBL/GenBank/DDBJ databases">
        <authorList>
            <person name="Gilroy R."/>
        </authorList>
    </citation>
    <scope>NUCLEOTIDE SEQUENCE</scope>
    <source>
        <strain evidence="4">ChiHjej12B11-24981</strain>
    </source>
</reference>
<name>A0A9D2A4F3_9BACE</name>
<organism evidence="4 5">
    <name type="scientific">Candidatus Bacteroides merdipullorum</name>
    <dbReference type="NCBI Taxonomy" id="2838474"/>
    <lineage>
        <taxon>Bacteria</taxon>
        <taxon>Pseudomonadati</taxon>
        <taxon>Bacteroidota</taxon>
        <taxon>Bacteroidia</taxon>
        <taxon>Bacteroidales</taxon>
        <taxon>Bacteroidaceae</taxon>
        <taxon>Bacteroides</taxon>
    </lineage>
</organism>
<dbReference type="AlphaFoldDB" id="A0A9D2A4F3"/>
<dbReference type="InterPro" id="IPR010992">
    <property type="entry name" value="IHF-like_DNA-bd_dom_sf"/>
</dbReference>
<feature type="region of interest" description="Disordered" evidence="2">
    <location>
        <begin position="137"/>
        <end position="160"/>
    </location>
</feature>
<proteinExistence type="predicted"/>
<sequence length="160" mass="17218">MPVIYQTYQSQFANRSGKKLYYPRVVLTGSVGTDQIAREISELSSLTTGDVKNVIDNLVTVVTRHLQASESVMLDGFGSFRFTLNTLNGGVENEADVSATQSQLKVRFLPTGTRHADGTLATRSLVQGAKCVRFEAVPADPEATEPGGEDEEDSGQGTFG</sequence>
<dbReference type="EMBL" id="DXCK01000036">
    <property type="protein sequence ID" value="HIZ01009.1"/>
    <property type="molecule type" value="Genomic_DNA"/>
</dbReference>
<dbReference type="GO" id="GO:0003677">
    <property type="term" value="F:DNA binding"/>
    <property type="evidence" value="ECO:0007669"/>
    <property type="project" value="UniProtKB-KW"/>
</dbReference>
<feature type="domain" description="HU" evidence="3">
    <location>
        <begin position="1"/>
        <end position="111"/>
    </location>
</feature>